<sequence length="339" mass="39186">MGVCSPRRFIRGSLIIAFLFSILFVLVLHNPKDVMMYKRFIHVVPNEDPCNSLMQNISATDSVLNGTQSRDLVSTAPRQLITVEDVINESILKSPVVMICINSGFLEFLDNLLCSIFHVELLQNILIVCEDELAYQRLSAKFKGQSIRVALTNQKYSPEGAAKRFSKDYKELVRKRVSYIEMLLQNNFDVFYIDADIVLVQNPLLYFTGDFDAFVQIENPPKMESYCSGFFYMKSNNMTLKFVKTWQSRLLKDPQGNQIVFARMLRFFDHEKLLKIRRLPHKQFSSGKVFFASKVPWQKRQPPVVAVHANWIVGHDQKKQKLKDAKLWFINGTKCILPS</sequence>
<keyword evidence="1" id="KW-1133">Transmembrane helix</keyword>
<evidence type="ECO:0000313" key="3">
    <source>
        <dbReference type="EMBL" id="KAJ8038188.1"/>
    </source>
</evidence>
<protein>
    <submittedName>
        <fullName evidence="3">UDP-D-xylose:L-fucose alpha-1,3-D-xylosyltransferase 3</fullName>
    </submittedName>
</protein>
<organism evidence="3 4">
    <name type="scientific">Holothuria leucospilota</name>
    <name type="common">Black long sea cucumber</name>
    <name type="synonym">Mertensiothuria leucospilota</name>
    <dbReference type="NCBI Taxonomy" id="206669"/>
    <lineage>
        <taxon>Eukaryota</taxon>
        <taxon>Metazoa</taxon>
        <taxon>Echinodermata</taxon>
        <taxon>Eleutherozoa</taxon>
        <taxon>Echinozoa</taxon>
        <taxon>Holothuroidea</taxon>
        <taxon>Aspidochirotacea</taxon>
        <taxon>Aspidochirotida</taxon>
        <taxon>Holothuriidae</taxon>
        <taxon>Holothuria</taxon>
    </lineage>
</organism>
<dbReference type="PANTHER" id="PTHR47032:SF1">
    <property type="entry name" value="UDP-D-XYLOSE:L-FUCOSE ALPHA-1,3-D-XYLOSYLTRANSFERASE-RELATED"/>
    <property type="match status" value="1"/>
</dbReference>
<accession>A0A9Q1HA81</accession>
<keyword evidence="1" id="KW-0472">Membrane</keyword>
<dbReference type="Pfam" id="PF03407">
    <property type="entry name" value="Nucleotid_trans"/>
    <property type="match status" value="1"/>
</dbReference>
<dbReference type="InterPro" id="IPR005069">
    <property type="entry name" value="Nucl-diP-sugar_transferase"/>
</dbReference>
<name>A0A9Q1HA81_HOLLE</name>
<keyword evidence="1" id="KW-0812">Transmembrane</keyword>
<dbReference type="Proteomes" id="UP001152320">
    <property type="component" value="Chromosome 8"/>
</dbReference>
<dbReference type="AlphaFoldDB" id="A0A9Q1HA81"/>
<dbReference type="EMBL" id="JAIZAY010000008">
    <property type="protein sequence ID" value="KAJ8038188.1"/>
    <property type="molecule type" value="Genomic_DNA"/>
</dbReference>
<reference evidence="3" key="1">
    <citation type="submission" date="2021-10" db="EMBL/GenBank/DDBJ databases">
        <title>Tropical sea cucumber genome reveals ecological adaptation and Cuvierian tubules defense mechanism.</title>
        <authorList>
            <person name="Chen T."/>
        </authorList>
    </citation>
    <scope>NUCLEOTIDE SEQUENCE</scope>
    <source>
        <strain evidence="3">Nanhai2018</strain>
        <tissue evidence="3">Muscle</tissue>
    </source>
</reference>
<dbReference type="OrthoDB" id="1712432at2759"/>
<dbReference type="PANTHER" id="PTHR47032">
    <property type="entry name" value="UDP-D-XYLOSE:L-FUCOSE ALPHA-1,3-D-XYLOSYLTRANSFERASE-RELATED"/>
    <property type="match status" value="1"/>
</dbReference>
<dbReference type="GO" id="GO:0016757">
    <property type="term" value="F:glycosyltransferase activity"/>
    <property type="evidence" value="ECO:0007669"/>
    <property type="project" value="TreeGrafter"/>
</dbReference>
<evidence type="ECO:0000256" key="1">
    <source>
        <dbReference type="SAM" id="Phobius"/>
    </source>
</evidence>
<feature type="domain" description="Nucleotide-diphospho-sugar transferase" evidence="2">
    <location>
        <begin position="121"/>
        <end position="321"/>
    </location>
</feature>
<keyword evidence="4" id="KW-1185">Reference proteome</keyword>
<proteinExistence type="predicted"/>
<dbReference type="GO" id="GO:0005794">
    <property type="term" value="C:Golgi apparatus"/>
    <property type="evidence" value="ECO:0007669"/>
    <property type="project" value="TreeGrafter"/>
</dbReference>
<comment type="caution">
    <text evidence="3">The sequence shown here is derived from an EMBL/GenBank/DDBJ whole genome shotgun (WGS) entry which is preliminary data.</text>
</comment>
<feature type="transmembrane region" description="Helical" evidence="1">
    <location>
        <begin position="12"/>
        <end position="29"/>
    </location>
</feature>
<evidence type="ECO:0000313" key="4">
    <source>
        <dbReference type="Proteomes" id="UP001152320"/>
    </source>
</evidence>
<evidence type="ECO:0000259" key="2">
    <source>
        <dbReference type="Pfam" id="PF03407"/>
    </source>
</evidence>
<dbReference type="InterPro" id="IPR052636">
    <property type="entry name" value="UDP-D-xylose:L-fucose_XylT"/>
</dbReference>
<gene>
    <name evidence="3" type="ORF">HOLleu_19195</name>
</gene>